<dbReference type="OrthoDB" id="10250728at2759"/>
<dbReference type="PANTHER" id="PTHR13412:SF0">
    <property type="entry name" value="T-CELL IMMUNOMODULATORY PROTEIN"/>
    <property type="match status" value="1"/>
</dbReference>
<evidence type="ECO:0000313" key="11">
    <source>
        <dbReference type="Proteomes" id="UP001151699"/>
    </source>
</evidence>
<dbReference type="Proteomes" id="UP001151699">
    <property type="component" value="Chromosome A"/>
</dbReference>
<gene>
    <name evidence="10" type="primary">ITFG1</name>
    <name evidence="10" type="ORF">Bhyg_00903</name>
</gene>
<evidence type="ECO:0000313" key="10">
    <source>
        <dbReference type="EMBL" id="KAJ6645695.1"/>
    </source>
</evidence>
<evidence type="ECO:0000256" key="8">
    <source>
        <dbReference type="SAM" id="SignalP"/>
    </source>
</evidence>
<dbReference type="Pfam" id="PF23122">
    <property type="entry name" value="C2_ITFG1"/>
    <property type="match status" value="1"/>
</dbReference>
<keyword evidence="11" id="KW-1185">Reference proteome</keyword>
<keyword evidence="3 7" id="KW-0812">Transmembrane</keyword>
<feature type="chain" id="PRO_5040435685" evidence="8">
    <location>
        <begin position="21"/>
        <end position="590"/>
    </location>
</feature>
<dbReference type="InterPro" id="IPR057089">
    <property type="entry name" value="C2_TIP"/>
</dbReference>
<keyword evidence="4 7" id="KW-1133">Transmembrane helix</keyword>
<evidence type="ECO:0000256" key="5">
    <source>
        <dbReference type="ARBA" id="ARBA00023136"/>
    </source>
</evidence>
<dbReference type="SUPFAM" id="SSF69318">
    <property type="entry name" value="Integrin alpha N-terminal domain"/>
    <property type="match status" value="1"/>
</dbReference>
<dbReference type="GO" id="GO:0005886">
    <property type="term" value="C:plasma membrane"/>
    <property type="evidence" value="ECO:0007669"/>
    <property type="project" value="TreeGrafter"/>
</dbReference>
<feature type="domain" description="T-cell immunomodulatory protein TIP C2" evidence="9">
    <location>
        <begin position="444"/>
        <end position="538"/>
    </location>
</feature>
<feature type="signal peptide" evidence="8">
    <location>
        <begin position="1"/>
        <end position="20"/>
    </location>
</feature>
<feature type="transmembrane region" description="Helical" evidence="7">
    <location>
        <begin position="544"/>
        <end position="568"/>
    </location>
</feature>
<accession>A0A9Q0S6V7</accession>
<dbReference type="InterPro" id="IPR024881">
    <property type="entry name" value="Tip"/>
</dbReference>
<evidence type="ECO:0000256" key="1">
    <source>
        <dbReference type="ARBA" id="ARBA00004479"/>
    </source>
</evidence>
<organism evidence="10 11">
    <name type="scientific">Pseudolycoriella hygida</name>
    <dbReference type="NCBI Taxonomy" id="35572"/>
    <lineage>
        <taxon>Eukaryota</taxon>
        <taxon>Metazoa</taxon>
        <taxon>Ecdysozoa</taxon>
        <taxon>Arthropoda</taxon>
        <taxon>Hexapoda</taxon>
        <taxon>Insecta</taxon>
        <taxon>Pterygota</taxon>
        <taxon>Neoptera</taxon>
        <taxon>Endopterygota</taxon>
        <taxon>Diptera</taxon>
        <taxon>Nematocera</taxon>
        <taxon>Sciaroidea</taxon>
        <taxon>Sciaridae</taxon>
        <taxon>Pseudolycoriella</taxon>
    </lineage>
</organism>
<dbReference type="AlphaFoldDB" id="A0A9Q0S6V7"/>
<evidence type="ECO:0000256" key="4">
    <source>
        <dbReference type="ARBA" id="ARBA00022989"/>
    </source>
</evidence>
<evidence type="ECO:0000256" key="3">
    <source>
        <dbReference type="ARBA" id="ARBA00022692"/>
    </source>
</evidence>
<evidence type="ECO:0000256" key="6">
    <source>
        <dbReference type="ARBA" id="ARBA00023180"/>
    </source>
</evidence>
<evidence type="ECO:0000259" key="9">
    <source>
        <dbReference type="Pfam" id="PF23122"/>
    </source>
</evidence>
<protein>
    <submittedName>
        <fullName evidence="10">T-cell immunomodulatory protein</fullName>
    </submittedName>
</protein>
<sequence length="590" mass="66448">MKLLSFLTSITVLLRINVQTSDITSQVFGSSSDGIVGAFGDFNSDELTDVFVIKDNGHVLEVLLGSDVEPLLHKNNLRCQFDDLQITSVVPGDFDGDAFMDLLITTKTKDSDVLGIYINWGGSVYLNCTSEKNPIIRMIGEPVALDYNKDMIIDLFGLSEDKSRTFWVFNDERKPPNINVMEPVGEKSLLSVPHSHAYLDLNGDFMADLFIATEDHFEVWHGKGKEGFTFDHKINLPDGKYNNRIGQSLFLDIELKGQITQLLPICFDTKCMNSSILVYTGTSFADLNVNFKDNDNQQWGFVVPDPTIPYLSTITLRGGDFNMDGFPDLIVTLAKQNGQPQTFLLENVPCKGSCPPPFVRTFEVRWKALMPFSNGTITGAFYDFYQDGILDVLFVEKSGERYRQVAFRNTLDYDANFVKVIVLTGLTNWRDPDRKTPLGRKKRTYGTNLPGPRIAYSTTTQEGDIQHGTSVQIPQSAYFSLQLPYTIFGLGRTPNFVDSLTVGLANRSRTWTQLIPNSQMIVVPSPPEEPQKWKVQLFVTPSKLIVMSVITLGVTCVIIMLIILGLYIKEKREDKIERLQEAHRFHFDAM</sequence>
<dbReference type="PANTHER" id="PTHR13412">
    <property type="entry name" value="T-CELL IMMUNOMODULATORY PROTEIN HOMOLOG"/>
    <property type="match status" value="1"/>
</dbReference>
<reference evidence="10" key="1">
    <citation type="submission" date="2022-07" db="EMBL/GenBank/DDBJ databases">
        <authorList>
            <person name="Trinca V."/>
            <person name="Uliana J.V.C."/>
            <person name="Torres T.T."/>
            <person name="Ward R.J."/>
            <person name="Monesi N."/>
        </authorList>
    </citation>
    <scope>NUCLEOTIDE SEQUENCE</scope>
    <source>
        <strain evidence="10">HSMRA1968</strain>
        <tissue evidence="10">Whole embryos</tissue>
    </source>
</reference>
<keyword evidence="8" id="KW-0732">Signal</keyword>
<comment type="similarity">
    <text evidence="2">Belongs to the TIP family.</text>
</comment>
<dbReference type="InterPro" id="IPR028994">
    <property type="entry name" value="Integrin_alpha_N"/>
</dbReference>
<dbReference type="Gene3D" id="2.130.10.130">
    <property type="entry name" value="Integrin alpha, N-terminal"/>
    <property type="match status" value="1"/>
</dbReference>
<name>A0A9Q0S6V7_9DIPT</name>
<dbReference type="EMBL" id="WJQU01000001">
    <property type="protein sequence ID" value="KAJ6645695.1"/>
    <property type="molecule type" value="Genomic_DNA"/>
</dbReference>
<keyword evidence="6" id="KW-0325">Glycoprotein</keyword>
<keyword evidence="5 7" id="KW-0472">Membrane</keyword>
<proteinExistence type="inferred from homology"/>
<evidence type="ECO:0000256" key="2">
    <source>
        <dbReference type="ARBA" id="ARBA00006496"/>
    </source>
</evidence>
<comment type="caution">
    <text evidence="10">The sequence shown here is derived from an EMBL/GenBank/DDBJ whole genome shotgun (WGS) entry which is preliminary data.</text>
</comment>
<evidence type="ECO:0000256" key="7">
    <source>
        <dbReference type="SAM" id="Phobius"/>
    </source>
</evidence>
<comment type="subcellular location">
    <subcellularLocation>
        <location evidence="1">Membrane</location>
        <topology evidence="1">Single-pass type I membrane protein</topology>
    </subcellularLocation>
</comment>